<name>A0A0C9W3K6_9AGAM</name>
<keyword evidence="2" id="KW-1185">Reference proteome</keyword>
<protein>
    <submittedName>
        <fullName evidence="1">Uncharacterized protein</fullName>
    </submittedName>
</protein>
<sequence>MKPSGIYESPSADDSRAKTVVPDQRVIVTNLKASNVATGLRRTPAGFYVGTLGPITGVKIRIYASFELGYTLG</sequence>
<dbReference type="Proteomes" id="UP000053820">
    <property type="component" value="Unassembled WGS sequence"/>
</dbReference>
<accession>A0A0C9W3K6</accession>
<dbReference type="OrthoDB" id="2692158at2759"/>
<dbReference type="AlphaFoldDB" id="A0A0C9W3K6"/>
<dbReference type="HOGENOM" id="CLU_2705111_0_0_1"/>
<evidence type="ECO:0000313" key="2">
    <source>
        <dbReference type="Proteomes" id="UP000053820"/>
    </source>
</evidence>
<proteinExistence type="predicted"/>
<reference evidence="1 2" key="1">
    <citation type="submission" date="2014-04" db="EMBL/GenBank/DDBJ databases">
        <title>Evolutionary Origins and Diversification of the Mycorrhizal Mutualists.</title>
        <authorList>
            <consortium name="DOE Joint Genome Institute"/>
            <consortium name="Mycorrhizal Genomics Consortium"/>
            <person name="Kohler A."/>
            <person name="Kuo A."/>
            <person name="Nagy L.G."/>
            <person name="Floudas D."/>
            <person name="Copeland A."/>
            <person name="Barry K.W."/>
            <person name="Cichocki N."/>
            <person name="Veneault-Fourrey C."/>
            <person name="LaButti K."/>
            <person name="Lindquist E.A."/>
            <person name="Lipzen A."/>
            <person name="Lundell T."/>
            <person name="Morin E."/>
            <person name="Murat C."/>
            <person name="Riley R."/>
            <person name="Ohm R."/>
            <person name="Sun H."/>
            <person name="Tunlid A."/>
            <person name="Henrissat B."/>
            <person name="Grigoriev I.V."/>
            <person name="Hibbett D.S."/>
            <person name="Martin F."/>
        </authorList>
    </citation>
    <scope>NUCLEOTIDE SEQUENCE [LARGE SCALE GENOMIC DNA]</scope>
    <source>
        <strain evidence="1 2">MD-312</strain>
    </source>
</reference>
<dbReference type="EMBL" id="KN839869">
    <property type="protein sequence ID" value="KIJ60798.1"/>
    <property type="molecule type" value="Genomic_DNA"/>
</dbReference>
<evidence type="ECO:0000313" key="1">
    <source>
        <dbReference type="EMBL" id="KIJ60798.1"/>
    </source>
</evidence>
<gene>
    <name evidence="1" type="ORF">HYDPIDRAFT_32010</name>
</gene>
<organism evidence="1 2">
    <name type="scientific">Hydnomerulius pinastri MD-312</name>
    <dbReference type="NCBI Taxonomy" id="994086"/>
    <lineage>
        <taxon>Eukaryota</taxon>
        <taxon>Fungi</taxon>
        <taxon>Dikarya</taxon>
        <taxon>Basidiomycota</taxon>
        <taxon>Agaricomycotina</taxon>
        <taxon>Agaricomycetes</taxon>
        <taxon>Agaricomycetidae</taxon>
        <taxon>Boletales</taxon>
        <taxon>Boletales incertae sedis</taxon>
        <taxon>Leucogyrophana</taxon>
    </lineage>
</organism>